<feature type="transmembrane region" description="Helical" evidence="8">
    <location>
        <begin position="138"/>
        <end position="163"/>
    </location>
</feature>
<dbReference type="PANTHER" id="PTHR10263">
    <property type="entry name" value="V-TYPE PROTON ATPASE PROTEOLIPID SUBUNIT"/>
    <property type="match status" value="1"/>
</dbReference>
<keyword evidence="4 8" id="KW-0812">Transmembrane</keyword>
<comment type="caution">
    <text evidence="8">Lacks conserved residue(s) required for the propagation of feature annotation.</text>
</comment>
<feature type="domain" description="V-ATPase proteolipid subunit C-like" evidence="9">
    <location>
        <begin position="54"/>
        <end position="113"/>
    </location>
</feature>
<evidence type="ECO:0000256" key="8">
    <source>
        <dbReference type="RuleBase" id="RU363060"/>
    </source>
</evidence>
<evidence type="ECO:0000256" key="4">
    <source>
        <dbReference type="ARBA" id="ARBA00022692"/>
    </source>
</evidence>
<gene>
    <name evidence="10" type="ORF">CVLEPA_LOCUS11067</name>
</gene>
<comment type="function">
    <text evidence="8">Proton-conducting pore forming of the V0 complex of vacuolar(H+)-ATPase (V-ATPase), a multisubunit enzyme composed of a peripheral complex (V1) that hydrolyzes ATP and a membrane integral complex (V0) that translocates protons. V-ATPase is responsible for acidifying and maintaining the pH of intracellular compartments and in some cell types, is targeted to the plasma membrane, where it is responsible for acidifying the extracellular environment.</text>
</comment>
<evidence type="ECO:0000256" key="2">
    <source>
        <dbReference type="ARBA" id="ARBA00007296"/>
    </source>
</evidence>
<comment type="subunit">
    <text evidence="8">V-ATPase is a heteromultimeric enzyme made up of two complexes: the ATP-hydrolytic V1 complex and the proton translocation V0 complex. The V1 complex consists of three catalytic AB heterodimers that form a heterohexamer, three peripheral stalks each consisting of EG heterodimers, one central rotor including subunits D and F, and the regulatory subunits C and H. The proton translocation complex V0 consists of the proton transport subunit a, a ring of proteolipid subunits c9c'', rotary subunit d, subunits e and f, and the accessory subunits.</text>
</comment>
<dbReference type="CDD" id="cd18178">
    <property type="entry name" value="ATP-synt_Vo_c_ATP6F_rpt2"/>
    <property type="match status" value="1"/>
</dbReference>
<evidence type="ECO:0000256" key="5">
    <source>
        <dbReference type="ARBA" id="ARBA00022989"/>
    </source>
</evidence>
<feature type="domain" description="V-ATPase proteolipid subunit C-like" evidence="9">
    <location>
        <begin position="141"/>
        <end position="200"/>
    </location>
</feature>
<dbReference type="InterPro" id="IPR035921">
    <property type="entry name" value="F/V-ATP_Csub_sf"/>
</dbReference>
<name>A0ABP0FMF0_CLALP</name>
<evidence type="ECO:0000256" key="1">
    <source>
        <dbReference type="ARBA" id="ARBA00004141"/>
    </source>
</evidence>
<accession>A0ABP0FMF0</accession>
<dbReference type="CDD" id="cd18177">
    <property type="entry name" value="ATP-synt_Vo_c_ATP6F_rpt1"/>
    <property type="match status" value="1"/>
</dbReference>
<dbReference type="Proteomes" id="UP001642483">
    <property type="component" value="Unassembled WGS sequence"/>
</dbReference>
<dbReference type="PRINTS" id="PR00122">
    <property type="entry name" value="VACATPASE"/>
</dbReference>
<evidence type="ECO:0000256" key="6">
    <source>
        <dbReference type="ARBA" id="ARBA00023065"/>
    </source>
</evidence>
<keyword evidence="6 8" id="KW-0406">Ion transport</keyword>
<evidence type="ECO:0000259" key="9">
    <source>
        <dbReference type="Pfam" id="PF00137"/>
    </source>
</evidence>
<dbReference type="Gene3D" id="1.20.120.610">
    <property type="entry name" value="lithium bound rotor ring of v- atpase"/>
    <property type="match status" value="1"/>
</dbReference>
<evidence type="ECO:0000256" key="7">
    <source>
        <dbReference type="ARBA" id="ARBA00023136"/>
    </source>
</evidence>
<evidence type="ECO:0000313" key="10">
    <source>
        <dbReference type="EMBL" id="CAK8680828.1"/>
    </source>
</evidence>
<feature type="transmembrane region" description="Helical" evidence="8">
    <location>
        <begin position="175"/>
        <end position="200"/>
    </location>
</feature>
<dbReference type="SUPFAM" id="SSF81333">
    <property type="entry name" value="F1F0 ATP synthase subunit C"/>
    <property type="match status" value="2"/>
</dbReference>
<evidence type="ECO:0000256" key="3">
    <source>
        <dbReference type="ARBA" id="ARBA00022448"/>
    </source>
</evidence>
<keyword evidence="7 8" id="KW-0472">Membrane</keyword>
<dbReference type="InterPro" id="IPR002379">
    <property type="entry name" value="ATPase_proteolipid_c-like_dom"/>
</dbReference>
<feature type="transmembrane region" description="Helical" evidence="8">
    <location>
        <begin position="12"/>
        <end position="29"/>
    </location>
</feature>
<feature type="transmembrane region" description="Helical" evidence="8">
    <location>
        <begin position="93"/>
        <end position="118"/>
    </location>
</feature>
<evidence type="ECO:0000313" key="11">
    <source>
        <dbReference type="Proteomes" id="UP001642483"/>
    </source>
</evidence>
<dbReference type="InterPro" id="IPR000245">
    <property type="entry name" value="ATPase_proteolipid_csu"/>
</dbReference>
<organism evidence="10 11">
    <name type="scientific">Clavelina lepadiformis</name>
    <name type="common">Light-bulb sea squirt</name>
    <name type="synonym">Ascidia lepadiformis</name>
    <dbReference type="NCBI Taxonomy" id="159417"/>
    <lineage>
        <taxon>Eukaryota</taxon>
        <taxon>Metazoa</taxon>
        <taxon>Chordata</taxon>
        <taxon>Tunicata</taxon>
        <taxon>Ascidiacea</taxon>
        <taxon>Aplousobranchia</taxon>
        <taxon>Clavelinidae</taxon>
        <taxon>Clavelina</taxon>
    </lineage>
</organism>
<keyword evidence="11" id="KW-1185">Reference proteome</keyword>
<keyword evidence="3 8" id="KW-0813">Transport</keyword>
<sequence length="212" mass="22151">MASAAYKAIYGAVYAIFLLIAISLGLYLLLTNQGFRFDVAWFLTSISPYMFACVGIGLAMGLSVFGAAWGIYSTGASIMGAGVLMPRVYSKNLVSIIFCEAVAIYGIIIAIVMSGYLINFDLENLNEKARAQNYFAGYSLFGAGLVTGLSNLACGICVGVVGSGTALADAANNTLFVKVLIVEIFGSAIGLFGVIVAIIMATKAHMTDVSIA</sequence>
<proteinExistence type="inferred from homology"/>
<keyword evidence="5 8" id="KW-1133">Transmembrane helix</keyword>
<dbReference type="EMBL" id="CAWYQH010000079">
    <property type="protein sequence ID" value="CAK8680828.1"/>
    <property type="molecule type" value="Genomic_DNA"/>
</dbReference>
<dbReference type="Pfam" id="PF00137">
    <property type="entry name" value="ATP-synt_C"/>
    <property type="match status" value="2"/>
</dbReference>
<feature type="transmembrane region" description="Helical" evidence="8">
    <location>
        <begin position="49"/>
        <end position="72"/>
    </location>
</feature>
<comment type="similarity">
    <text evidence="2 8">Belongs to the V-ATPase proteolipid subunit family.</text>
</comment>
<comment type="caution">
    <text evidence="10">The sequence shown here is derived from an EMBL/GenBank/DDBJ whole genome shotgun (WGS) entry which is preliminary data.</text>
</comment>
<comment type="subcellular location">
    <subcellularLocation>
        <location evidence="1">Membrane</location>
        <topology evidence="1">Multi-pass membrane protein</topology>
    </subcellularLocation>
</comment>
<protein>
    <recommendedName>
        <fullName evidence="9">V-ATPase proteolipid subunit C-like domain-containing protein</fullName>
    </recommendedName>
</protein>
<reference evidence="10 11" key="1">
    <citation type="submission" date="2024-02" db="EMBL/GenBank/DDBJ databases">
        <authorList>
            <person name="Daric V."/>
            <person name="Darras S."/>
        </authorList>
    </citation>
    <scope>NUCLEOTIDE SEQUENCE [LARGE SCALE GENOMIC DNA]</scope>
</reference>